<evidence type="ECO:0000256" key="3">
    <source>
        <dbReference type="ARBA" id="ARBA00022448"/>
    </source>
</evidence>
<dbReference type="InterPro" id="IPR006311">
    <property type="entry name" value="TAT_signal"/>
</dbReference>
<protein>
    <submittedName>
        <fullName evidence="7">Oligopeptide ABC transporter, periplasmic oligopeptide-binding protein OppA</fullName>
    </submittedName>
</protein>
<dbReference type="eggNOG" id="COG0747">
    <property type="taxonomic scope" value="Bacteria"/>
</dbReference>
<evidence type="ECO:0000313" key="8">
    <source>
        <dbReference type="Proteomes" id="UP000019277"/>
    </source>
</evidence>
<keyword evidence="4 5" id="KW-0732">Signal</keyword>
<reference evidence="7 8" key="1">
    <citation type="journal article" date="2014" name="Genome Announc.">
        <title>Draft Genome Sequence of the Antitrypanosomally Active Sponge-Associated Bacterium Actinokineospora sp. Strain EG49.</title>
        <authorList>
            <person name="Harjes J."/>
            <person name="Ryu T."/>
            <person name="Abdelmohsen U.R."/>
            <person name="Moitinho-Silva L."/>
            <person name="Horn H."/>
            <person name="Ravasi T."/>
            <person name="Hentschel U."/>
        </authorList>
    </citation>
    <scope>NUCLEOTIDE SEQUENCE [LARGE SCALE GENOMIC DNA]</scope>
    <source>
        <strain evidence="7 8">EG49</strain>
    </source>
</reference>
<dbReference type="PROSITE" id="PS01040">
    <property type="entry name" value="SBP_BACTERIAL_5"/>
    <property type="match status" value="1"/>
</dbReference>
<dbReference type="GO" id="GO:1904680">
    <property type="term" value="F:peptide transmembrane transporter activity"/>
    <property type="evidence" value="ECO:0007669"/>
    <property type="project" value="TreeGrafter"/>
</dbReference>
<evidence type="ECO:0000259" key="6">
    <source>
        <dbReference type="Pfam" id="PF00496"/>
    </source>
</evidence>
<sequence length="520" mass="55750">MNSPLRRRAVLRGVAATALLLATAACQSAVDAQSGGAGSTPKQGGVAEVGVNVDLVPGNVLTNSNVSITTVVGLVYEPLIRYGKDDLKPQPALATEWTAAPDGTSLTLELRRGVKFHTGRPFTSEDVKFSLQTYADPKWNGQLRSTATAITAIETPSPTEVTLRLAHPVSNLFDLLDTAPILDSETAADIGTGKRFVGTGPFKFDQWRPNTDLTFSRNPDYWGGPAHLDGVHVRVIPDGQSLLSALKSGQVQLARGVGYRDAESVANTPGVTVKPLDRGAELQAYVGINVSVPGLDDPRVRQAIGFALDRERIIKKVFRGAGYPTSLPWPKGSPAFDAARNGHFTHDPAKAQALLAEHGQPVPIVPLTYVGTDNVAASVAQIVQNDLSRVGITVELRPVDSTQFVKQLIGAQFPGLWTTTHSWAQFTPSTLAVSAYPFNARRNASHFTADTYTAAADEAWQVPVGGDTPAAYAELSKQLLDGSFLTEIGVVFEQLVLRDALHDVDYTRRRELDLGKAYLS</sequence>
<dbReference type="SUPFAM" id="SSF53850">
    <property type="entry name" value="Periplasmic binding protein-like II"/>
    <property type="match status" value="1"/>
</dbReference>
<feature type="chain" id="PRO_5039637037" evidence="5">
    <location>
        <begin position="30"/>
        <end position="520"/>
    </location>
</feature>
<dbReference type="InterPro" id="IPR023765">
    <property type="entry name" value="SBP_5_CS"/>
</dbReference>
<dbReference type="PANTHER" id="PTHR30290">
    <property type="entry name" value="PERIPLASMIC BINDING COMPONENT OF ABC TRANSPORTER"/>
    <property type="match status" value="1"/>
</dbReference>
<evidence type="ECO:0000256" key="4">
    <source>
        <dbReference type="ARBA" id="ARBA00022729"/>
    </source>
</evidence>
<organism evidence="7 8">
    <name type="scientific">Actinokineospora spheciospongiae</name>
    <dbReference type="NCBI Taxonomy" id="909613"/>
    <lineage>
        <taxon>Bacteria</taxon>
        <taxon>Bacillati</taxon>
        <taxon>Actinomycetota</taxon>
        <taxon>Actinomycetes</taxon>
        <taxon>Pseudonocardiales</taxon>
        <taxon>Pseudonocardiaceae</taxon>
        <taxon>Actinokineospora</taxon>
    </lineage>
</organism>
<proteinExistence type="inferred from homology"/>
<dbReference type="GO" id="GO:0015833">
    <property type="term" value="P:peptide transport"/>
    <property type="evidence" value="ECO:0007669"/>
    <property type="project" value="TreeGrafter"/>
</dbReference>
<dbReference type="Gene3D" id="3.10.105.10">
    <property type="entry name" value="Dipeptide-binding Protein, Domain 3"/>
    <property type="match status" value="1"/>
</dbReference>
<dbReference type="GO" id="GO:0005886">
    <property type="term" value="C:plasma membrane"/>
    <property type="evidence" value="ECO:0007669"/>
    <property type="project" value="UniProtKB-SubCell"/>
</dbReference>
<gene>
    <name evidence="7" type="ORF">UO65_1480</name>
</gene>
<keyword evidence="3" id="KW-0813">Transport</keyword>
<dbReference type="AlphaFoldDB" id="W7J2V3"/>
<dbReference type="Pfam" id="PF00496">
    <property type="entry name" value="SBP_bac_5"/>
    <property type="match status" value="1"/>
</dbReference>
<dbReference type="PROSITE" id="PS51257">
    <property type="entry name" value="PROKAR_LIPOPROTEIN"/>
    <property type="match status" value="1"/>
</dbReference>
<evidence type="ECO:0000256" key="5">
    <source>
        <dbReference type="SAM" id="SignalP"/>
    </source>
</evidence>
<dbReference type="PATRIC" id="fig|909613.9.peg.1492"/>
<dbReference type="InterPro" id="IPR000914">
    <property type="entry name" value="SBP_5_dom"/>
</dbReference>
<dbReference type="Gene3D" id="3.40.190.10">
    <property type="entry name" value="Periplasmic binding protein-like II"/>
    <property type="match status" value="1"/>
</dbReference>
<evidence type="ECO:0000256" key="2">
    <source>
        <dbReference type="ARBA" id="ARBA00005695"/>
    </source>
</evidence>
<accession>W7J2V3</accession>
<comment type="caution">
    <text evidence="7">The sequence shown here is derived from an EMBL/GenBank/DDBJ whole genome shotgun (WGS) entry which is preliminary data.</text>
</comment>
<keyword evidence="8" id="KW-1185">Reference proteome</keyword>
<comment type="similarity">
    <text evidence="2">Belongs to the bacterial solute-binding protein 5 family.</text>
</comment>
<dbReference type="PROSITE" id="PS51318">
    <property type="entry name" value="TAT"/>
    <property type="match status" value="1"/>
</dbReference>
<dbReference type="PANTHER" id="PTHR30290:SF9">
    <property type="entry name" value="OLIGOPEPTIDE-BINDING PROTEIN APPA"/>
    <property type="match status" value="1"/>
</dbReference>
<dbReference type="OrthoDB" id="3464494at2"/>
<comment type="subcellular location">
    <subcellularLocation>
        <location evidence="1">Cell membrane</location>
        <topology evidence="1">Lipid-anchor</topology>
    </subcellularLocation>
</comment>
<feature type="signal peptide" evidence="5">
    <location>
        <begin position="1"/>
        <end position="29"/>
    </location>
</feature>
<evidence type="ECO:0000313" key="7">
    <source>
        <dbReference type="EMBL" id="EWC63266.1"/>
    </source>
</evidence>
<dbReference type="EMBL" id="AYXG01000051">
    <property type="protein sequence ID" value="EWC63266.1"/>
    <property type="molecule type" value="Genomic_DNA"/>
</dbReference>
<dbReference type="InterPro" id="IPR039424">
    <property type="entry name" value="SBP_5"/>
</dbReference>
<evidence type="ECO:0000256" key="1">
    <source>
        <dbReference type="ARBA" id="ARBA00004193"/>
    </source>
</evidence>
<feature type="domain" description="Solute-binding protein family 5" evidence="6">
    <location>
        <begin position="88"/>
        <end position="418"/>
    </location>
</feature>
<dbReference type="Proteomes" id="UP000019277">
    <property type="component" value="Unassembled WGS sequence"/>
</dbReference>
<name>W7J2V3_9PSEU</name>
<dbReference type="CDD" id="cd00995">
    <property type="entry name" value="PBP2_NikA_DppA_OppA_like"/>
    <property type="match status" value="1"/>
</dbReference>
<dbReference type="STRING" id="909613.UO65_1480"/>